<organism evidence="2 3">
    <name type="scientific">Acaulospora morrowiae</name>
    <dbReference type="NCBI Taxonomy" id="94023"/>
    <lineage>
        <taxon>Eukaryota</taxon>
        <taxon>Fungi</taxon>
        <taxon>Fungi incertae sedis</taxon>
        <taxon>Mucoromycota</taxon>
        <taxon>Glomeromycotina</taxon>
        <taxon>Glomeromycetes</taxon>
        <taxon>Diversisporales</taxon>
        <taxon>Acaulosporaceae</taxon>
        <taxon>Acaulospora</taxon>
    </lineage>
</organism>
<comment type="caution">
    <text evidence="2">The sequence shown here is derived from an EMBL/GenBank/DDBJ whole genome shotgun (WGS) entry which is preliminary data.</text>
</comment>
<dbReference type="EMBL" id="CAJVPV010033338">
    <property type="protein sequence ID" value="CAG8746740.1"/>
    <property type="molecule type" value="Genomic_DNA"/>
</dbReference>
<keyword evidence="1" id="KW-0175">Coiled coil</keyword>
<gene>
    <name evidence="2" type="ORF">AMORRO_LOCUS15091</name>
</gene>
<name>A0A9N9NN59_9GLOM</name>
<proteinExistence type="predicted"/>
<evidence type="ECO:0000256" key="1">
    <source>
        <dbReference type="SAM" id="Coils"/>
    </source>
</evidence>
<protein>
    <submittedName>
        <fullName evidence="2">3087_t:CDS:1</fullName>
    </submittedName>
</protein>
<feature type="coiled-coil region" evidence="1">
    <location>
        <begin position="119"/>
        <end position="146"/>
    </location>
</feature>
<dbReference type="OrthoDB" id="2360021at2759"/>
<sequence>MDEPDKLVSELIQSSVHLKIACISLRACYEVDEDVPPELLTLRNEATINAKVYYEKIMPFANLVVTMIQNVAFDFKALHLDEIKKDIEYHRKKARKNSCLANYTKELHMGISQCFKQQEDHAKKILEKYRLDLEEYEEHAKILERKADHRYIWAIALAFFPGLNLIVSPMLKIHADADKAKSLRLVATALAFRDTLPKSLDNFASSLDNISGFFNNLENDLISLIDDDDDGIEHQYNAFRLKVDDIIESCKQYKSSIPGCITDLRAIPIHIDEIDVKEWFCNNLHEKEDGKMVSYLDWGEEVLYENNPALQLLRK</sequence>
<evidence type="ECO:0000313" key="2">
    <source>
        <dbReference type="EMBL" id="CAG8746740.1"/>
    </source>
</evidence>
<reference evidence="2" key="1">
    <citation type="submission" date="2021-06" db="EMBL/GenBank/DDBJ databases">
        <authorList>
            <person name="Kallberg Y."/>
            <person name="Tangrot J."/>
            <person name="Rosling A."/>
        </authorList>
    </citation>
    <scope>NUCLEOTIDE SEQUENCE</scope>
    <source>
        <strain evidence="2">CL551</strain>
    </source>
</reference>
<dbReference type="AlphaFoldDB" id="A0A9N9NN59"/>
<evidence type="ECO:0000313" key="3">
    <source>
        <dbReference type="Proteomes" id="UP000789342"/>
    </source>
</evidence>
<accession>A0A9N9NN59</accession>
<keyword evidence="3" id="KW-1185">Reference proteome</keyword>
<dbReference type="Proteomes" id="UP000789342">
    <property type="component" value="Unassembled WGS sequence"/>
</dbReference>